<dbReference type="Gene3D" id="1.10.8.10">
    <property type="entry name" value="DNA helicase RuvA subunit, C-terminal domain"/>
    <property type="match status" value="1"/>
</dbReference>
<feature type="domain" description="NAC-A/B" evidence="2">
    <location>
        <begin position="45"/>
        <end position="110"/>
    </location>
</feature>
<feature type="region of interest" description="Disordered" evidence="1">
    <location>
        <begin position="128"/>
        <end position="159"/>
    </location>
</feature>
<proteinExistence type="predicted"/>
<dbReference type="Proteomes" id="UP001311799">
    <property type="component" value="Unassembled WGS sequence"/>
</dbReference>
<dbReference type="PANTHER" id="PTHR21713">
    <property type="entry name" value="NASCENT POLYPEPTIDE ASSOCIATED COMPLEX ALPHA SUBUNIT-RELATED"/>
    <property type="match status" value="1"/>
</dbReference>
<dbReference type="PIRSF" id="PIRSF015901">
    <property type="entry name" value="NAC_alpha"/>
    <property type="match status" value="1"/>
</dbReference>
<dbReference type="InterPro" id="IPR016641">
    <property type="entry name" value="EGD2/NACA0like"/>
</dbReference>
<name>A0AAV9XWX9_9CRYT</name>
<keyword evidence="4" id="KW-1185">Reference proteome</keyword>
<dbReference type="InterPro" id="IPR038187">
    <property type="entry name" value="NAC_A/B_dom_sf"/>
</dbReference>
<dbReference type="EMBL" id="JAWDEY010000031">
    <property type="protein sequence ID" value="KAK6588700.1"/>
    <property type="molecule type" value="Genomic_DNA"/>
</dbReference>
<reference evidence="3 4" key="1">
    <citation type="submission" date="2023-10" db="EMBL/GenBank/DDBJ databases">
        <title>Comparative genomics analysis reveals potential genetic determinants of host preference in Cryptosporidium xiaoi.</title>
        <authorList>
            <person name="Xiao L."/>
            <person name="Li J."/>
        </authorList>
    </citation>
    <scope>NUCLEOTIDE SEQUENCE [LARGE SCALE GENOMIC DNA]</scope>
    <source>
        <strain evidence="3 4">52996</strain>
    </source>
</reference>
<dbReference type="Gene3D" id="2.20.70.30">
    <property type="entry name" value="Nascent polypeptide-associated complex domain"/>
    <property type="match status" value="1"/>
</dbReference>
<dbReference type="SMART" id="SM01407">
    <property type="entry name" value="NAC"/>
    <property type="match status" value="1"/>
</dbReference>
<dbReference type="GO" id="GO:0005854">
    <property type="term" value="C:nascent polypeptide-associated complex"/>
    <property type="evidence" value="ECO:0007669"/>
    <property type="project" value="InterPro"/>
</dbReference>
<organism evidence="3 4">
    <name type="scientific">Cryptosporidium xiaoi</name>
    <dbReference type="NCBI Taxonomy" id="659607"/>
    <lineage>
        <taxon>Eukaryota</taxon>
        <taxon>Sar</taxon>
        <taxon>Alveolata</taxon>
        <taxon>Apicomplexa</taxon>
        <taxon>Conoidasida</taxon>
        <taxon>Coccidia</taxon>
        <taxon>Eucoccidiorida</taxon>
        <taxon>Eimeriorina</taxon>
        <taxon>Cryptosporidiidae</taxon>
        <taxon>Cryptosporidium</taxon>
    </lineage>
</organism>
<feature type="region of interest" description="Disordered" evidence="1">
    <location>
        <begin position="1"/>
        <end position="48"/>
    </location>
</feature>
<feature type="compositionally biased region" description="Low complexity" evidence="1">
    <location>
        <begin position="130"/>
        <end position="146"/>
    </location>
</feature>
<dbReference type="AlphaFoldDB" id="A0AAV9XWX9"/>
<feature type="compositionally biased region" description="Basic and acidic residues" evidence="1">
    <location>
        <begin position="1"/>
        <end position="11"/>
    </location>
</feature>
<gene>
    <name evidence="3" type="ORF">RS030_3393</name>
</gene>
<evidence type="ECO:0000259" key="2">
    <source>
        <dbReference type="PROSITE" id="PS51151"/>
    </source>
</evidence>
<dbReference type="PROSITE" id="PS51151">
    <property type="entry name" value="NAC_AB"/>
    <property type="match status" value="1"/>
</dbReference>
<evidence type="ECO:0000256" key="1">
    <source>
        <dbReference type="SAM" id="MobiDB-lite"/>
    </source>
</evidence>
<dbReference type="InterPro" id="IPR002715">
    <property type="entry name" value="Nas_poly-pep-assoc_cplx_dom"/>
</dbReference>
<dbReference type="Pfam" id="PF19026">
    <property type="entry name" value="UBA_HYPK"/>
    <property type="match status" value="1"/>
</dbReference>
<evidence type="ECO:0000313" key="3">
    <source>
        <dbReference type="EMBL" id="KAK6588700.1"/>
    </source>
</evidence>
<dbReference type="Pfam" id="PF01849">
    <property type="entry name" value="NAC"/>
    <property type="match status" value="1"/>
</dbReference>
<comment type="caution">
    <text evidence="3">The sequence shown here is derived from an EMBL/GenBank/DDBJ whole genome shotgun (WGS) entry which is preliminary data.</text>
</comment>
<sequence>MAGDNEPKIVEVQDQDQISSAGVSSEDEEVTGNEVEGRTVRHRNNKGERKNRKLIQKLGLKPITDFEKIVIRGARGLSFQIVNPEVYVVPGNKNYIIFGDAKLEDRNATSQAAALANATSQLEQKLAAMKTSQNNKQSSSSSHTASIHNEHTDHTASACPSGIKDVYHEEFDESGIDPANIDLVVNQTGCSRSKAVQALKLNNHDVVEAILYLSP</sequence>
<dbReference type="InterPro" id="IPR044034">
    <property type="entry name" value="NAC-like_UBA"/>
</dbReference>
<evidence type="ECO:0000313" key="4">
    <source>
        <dbReference type="Proteomes" id="UP001311799"/>
    </source>
</evidence>
<protein>
    <submittedName>
        <fullName evidence="3">Nascent polypeptide associated complex alpha chain with an NAC domain</fullName>
    </submittedName>
</protein>
<dbReference type="CDD" id="cd22054">
    <property type="entry name" value="NAC_NACA"/>
    <property type="match status" value="1"/>
</dbReference>
<accession>A0AAV9XWX9</accession>